<dbReference type="SUPFAM" id="SSF56935">
    <property type="entry name" value="Porins"/>
    <property type="match status" value="1"/>
</dbReference>
<dbReference type="Gene3D" id="2.40.170.20">
    <property type="entry name" value="TonB-dependent receptor, beta-barrel domain"/>
    <property type="match status" value="1"/>
</dbReference>
<name>A0ABW4IGY4_9SPHI</name>
<keyword evidence="4 7" id="KW-0812">Transmembrane</keyword>
<comment type="similarity">
    <text evidence="7">Belongs to the TonB-dependent receptor family.</text>
</comment>
<dbReference type="InterPro" id="IPR036942">
    <property type="entry name" value="Beta-barrel_TonB_sf"/>
</dbReference>
<evidence type="ECO:0000256" key="7">
    <source>
        <dbReference type="PROSITE-ProRule" id="PRU01360"/>
    </source>
</evidence>
<reference evidence="11" key="1">
    <citation type="journal article" date="2019" name="Int. J. Syst. Evol. Microbiol.">
        <title>The Global Catalogue of Microorganisms (GCM) 10K type strain sequencing project: providing services to taxonomists for standard genome sequencing and annotation.</title>
        <authorList>
            <consortium name="The Broad Institute Genomics Platform"/>
            <consortium name="The Broad Institute Genome Sequencing Center for Infectious Disease"/>
            <person name="Wu L."/>
            <person name="Ma J."/>
        </authorList>
    </citation>
    <scope>NUCLEOTIDE SEQUENCE [LARGE SCALE GENOMIC DNA]</scope>
    <source>
        <strain evidence="11">CCUG 53762</strain>
    </source>
</reference>
<dbReference type="Gene3D" id="2.60.40.1120">
    <property type="entry name" value="Carboxypeptidase-like, regulatory domain"/>
    <property type="match status" value="1"/>
</dbReference>
<proteinExistence type="inferred from homology"/>
<accession>A0ABW4IGY4</accession>
<evidence type="ECO:0000256" key="4">
    <source>
        <dbReference type="ARBA" id="ARBA00022692"/>
    </source>
</evidence>
<comment type="caution">
    <text evidence="10">The sequence shown here is derived from an EMBL/GenBank/DDBJ whole genome shotgun (WGS) entry which is preliminary data.</text>
</comment>
<dbReference type="SUPFAM" id="SSF49464">
    <property type="entry name" value="Carboxypeptidase regulatory domain-like"/>
    <property type="match status" value="1"/>
</dbReference>
<dbReference type="InterPro" id="IPR008969">
    <property type="entry name" value="CarboxyPept-like_regulatory"/>
</dbReference>
<dbReference type="NCBIfam" id="TIGR04056">
    <property type="entry name" value="OMP_RagA_SusC"/>
    <property type="match status" value="1"/>
</dbReference>
<sequence>MNVKILKRAIVLSVLLACYQFVFAQSVSVKGVVTDVDGVPLAGVSITEKGTTKGTMTNVNGEYNIKVSSKESVLSYSYMGFATLQQKVDGREKLDIKLSSDTKQMNEVVVIGYGTVQRKDLTGSVSSVKGEELSKVPVQDVASALVGRLAGVQVNMAEGAPGADISIKVRGGGSITQSNEPLYVIDGIPQTEGLSFLDPTDVESIDVLKDASSTAIYGARGANGVILVTTKQAKAGKTRVTYDTYLGTKKNIKELEVLNPYQYTLLQYERSLGDGDKLQSFTTNYGTFDQLESLYAGREGVNWQKEVFGGTANSQYHKVGVSGGDKNTTFNMFYSFNNDEGIMLNSGAKKNVAKVSLNHKASDRLKVNASVNYSDVKVYGIGTGEGNNYFNQLQNILTYRPTFGLKGADDDLIGLDEDPALAGDSGNTLQNPRTNAESQHRDVLNKVLYISGGLEYKLYKNITYKGLVNYRTGNTKNSIFYDSRSMIAKRKNNKPSGSLIDQTKNGWNYANTLSYSNTFNKVHKLDVLVGQEQNYSITNYNKINASGFPQETLGMDKLSEAAEFTAESDVQDERMFSLFSRVNYSYKDRYLFAASLRADGSSKFGSGNKYGYFPAASFGWRIIEEDFMKDQHVFSDLKLRLSVGTSGNNRIKNYTSLALLNTGSYYLNDINNVTVYSNTLPNPNLKWEQTRSENIGLDMSFLNHKIELTAEVYRNTTKDLLLSAEVPLLSGYTNMIFNAGSTRNTGLEFTLNTTNISTKDFKWNTTFNIAFNKNKVLGLADGEQFRYASSGWGALSETDYIVRVGQPLGQIYGYQSNGLYQIEDFDYDAGNNKYTLKPGIPYDVNNVPQPGFLKLVNQNEDNVIDINDRVVIGNAYPIHIGGLNNTFSYKGFDLSVFLNWSYGNDVYNANKLYSSQTRLDYRNALSYFGDRWMSIDNQGVRITDPVVMAEVNKGKTVPVYNGTGTDIRLYDKMIEDGSFLRINNISLGYNLPKTLTSKLKVGTVRVYATGYNIATITGYSGYDPEVSTRNSTGLTPGVDFGAYPRARSFVAGLNLSF</sequence>
<dbReference type="Gene3D" id="2.170.130.10">
    <property type="entry name" value="TonB-dependent receptor, plug domain"/>
    <property type="match status" value="1"/>
</dbReference>
<dbReference type="Pfam" id="PF13715">
    <property type="entry name" value="CarbopepD_reg_2"/>
    <property type="match status" value="1"/>
</dbReference>
<dbReference type="InterPro" id="IPR037066">
    <property type="entry name" value="Plug_dom_sf"/>
</dbReference>
<dbReference type="InterPro" id="IPR023996">
    <property type="entry name" value="TonB-dep_OMP_SusC/RagA"/>
</dbReference>
<dbReference type="InterPro" id="IPR023997">
    <property type="entry name" value="TonB-dep_OMP_SusC/RagA_CS"/>
</dbReference>
<evidence type="ECO:0000313" key="10">
    <source>
        <dbReference type="EMBL" id="MFD1631308.1"/>
    </source>
</evidence>
<evidence type="ECO:0000259" key="9">
    <source>
        <dbReference type="Pfam" id="PF07715"/>
    </source>
</evidence>
<feature type="signal peptide" evidence="8">
    <location>
        <begin position="1"/>
        <end position="24"/>
    </location>
</feature>
<keyword evidence="5 7" id="KW-0472">Membrane</keyword>
<comment type="subcellular location">
    <subcellularLocation>
        <location evidence="1 7">Cell outer membrane</location>
        <topology evidence="1 7">Multi-pass membrane protein</topology>
    </subcellularLocation>
</comment>
<dbReference type="Proteomes" id="UP001597118">
    <property type="component" value="Unassembled WGS sequence"/>
</dbReference>
<keyword evidence="3 7" id="KW-1134">Transmembrane beta strand</keyword>
<keyword evidence="2 7" id="KW-0813">Transport</keyword>
<evidence type="ECO:0000256" key="2">
    <source>
        <dbReference type="ARBA" id="ARBA00022448"/>
    </source>
</evidence>
<dbReference type="Pfam" id="PF07715">
    <property type="entry name" value="Plug"/>
    <property type="match status" value="1"/>
</dbReference>
<dbReference type="NCBIfam" id="TIGR04057">
    <property type="entry name" value="SusC_RagA_signa"/>
    <property type="match status" value="1"/>
</dbReference>
<keyword evidence="6 7" id="KW-0998">Cell outer membrane</keyword>
<keyword evidence="8" id="KW-0732">Signal</keyword>
<dbReference type="EMBL" id="JBHUDG010000045">
    <property type="protein sequence ID" value="MFD1631308.1"/>
    <property type="molecule type" value="Genomic_DNA"/>
</dbReference>
<evidence type="ECO:0000313" key="11">
    <source>
        <dbReference type="Proteomes" id="UP001597118"/>
    </source>
</evidence>
<feature type="domain" description="TonB-dependent receptor plug" evidence="9">
    <location>
        <begin position="119"/>
        <end position="225"/>
    </location>
</feature>
<evidence type="ECO:0000256" key="5">
    <source>
        <dbReference type="ARBA" id="ARBA00023136"/>
    </source>
</evidence>
<evidence type="ECO:0000256" key="8">
    <source>
        <dbReference type="SAM" id="SignalP"/>
    </source>
</evidence>
<evidence type="ECO:0000256" key="6">
    <source>
        <dbReference type="ARBA" id="ARBA00023237"/>
    </source>
</evidence>
<feature type="chain" id="PRO_5046912349" evidence="8">
    <location>
        <begin position="25"/>
        <end position="1057"/>
    </location>
</feature>
<protein>
    <submittedName>
        <fullName evidence="10">SusC/RagA family TonB-linked outer membrane protein</fullName>
    </submittedName>
</protein>
<evidence type="ECO:0000256" key="1">
    <source>
        <dbReference type="ARBA" id="ARBA00004571"/>
    </source>
</evidence>
<dbReference type="PROSITE" id="PS52016">
    <property type="entry name" value="TONB_DEPENDENT_REC_3"/>
    <property type="match status" value="1"/>
</dbReference>
<gene>
    <name evidence="10" type="ORF">ACFSAH_15635</name>
</gene>
<dbReference type="RefSeq" id="WP_379663677.1">
    <property type="nucleotide sequence ID" value="NZ_JBHUDG010000045.1"/>
</dbReference>
<organism evidence="10 11">
    <name type="scientific">Pseudopedobacter beijingensis</name>
    <dbReference type="NCBI Taxonomy" id="1207056"/>
    <lineage>
        <taxon>Bacteria</taxon>
        <taxon>Pseudomonadati</taxon>
        <taxon>Bacteroidota</taxon>
        <taxon>Sphingobacteriia</taxon>
        <taxon>Sphingobacteriales</taxon>
        <taxon>Sphingobacteriaceae</taxon>
        <taxon>Pseudopedobacter</taxon>
    </lineage>
</organism>
<dbReference type="InterPro" id="IPR039426">
    <property type="entry name" value="TonB-dep_rcpt-like"/>
</dbReference>
<dbReference type="InterPro" id="IPR012910">
    <property type="entry name" value="Plug_dom"/>
</dbReference>
<evidence type="ECO:0000256" key="3">
    <source>
        <dbReference type="ARBA" id="ARBA00022452"/>
    </source>
</evidence>
<keyword evidence="11" id="KW-1185">Reference proteome</keyword>